<feature type="region of interest" description="Disordered" evidence="1">
    <location>
        <begin position="172"/>
        <end position="197"/>
    </location>
</feature>
<organism evidence="3 4">
    <name type="scientific">Cnephaeus nilssonii</name>
    <name type="common">Northern bat</name>
    <name type="synonym">Eptesicus nilssonii</name>
    <dbReference type="NCBI Taxonomy" id="3371016"/>
    <lineage>
        <taxon>Eukaryota</taxon>
        <taxon>Metazoa</taxon>
        <taxon>Chordata</taxon>
        <taxon>Craniata</taxon>
        <taxon>Vertebrata</taxon>
        <taxon>Euteleostomi</taxon>
        <taxon>Mammalia</taxon>
        <taxon>Eutheria</taxon>
        <taxon>Laurasiatheria</taxon>
        <taxon>Chiroptera</taxon>
        <taxon>Yangochiroptera</taxon>
        <taxon>Vespertilionidae</taxon>
        <taxon>Cnephaeus</taxon>
    </lineage>
</organism>
<gene>
    <name evidence="3" type="ORF">QTO34_009449</name>
</gene>
<sequence>MTSGINQPSDSVWNTVAHSSPNPKVSWVCTFAMTSMRTVPCRSAQGQVLQITTLRRSMRASQSRRPVKMPPMEQDPADHVPKWRRTCTFCLTCWRTSDSIPDREEDDSLLNTTKPSSGHTAEACHIYVRKRTWGASMVPRARKSFRALCPRRPSPGSNSQVTVSPTYHLRARPPRAAASTVQGQPGGRALSPGHAHQEAAAQWAHHQTEALIIPFTKAKGKHPGHHGWGRYLKERRQHSHRTSGQQPSAARPRSQLQIPGRPPYNQLKHILISDDQLPENIILLHTSDWQGQFPSDTLQGYTLPCCAPTPRLMFRRPSAPSSGGYRDTVTIIPSPRSRILVAGHNYFSAVLRIFLELLSYKCSTGWATCASWSSRWVPTPWPGTWAPCITATTASSRTWPGGTCSTSWRPECHAGHAGHRDENHTVHHRANCASQLPIEEALLSDKQKSPQEESLWSLPSGERVKVGTVQQSSDRSGDSDDGPPWAAACFGPSLCPYLSGRQGGLVTPLCSPSVSGACPPQPGRWHQADGAAGGLLDAAQPTDRKRDSKKKACLPPTTPSGAPPTLSRSAGCPAVERPQQHPPSMTGLTKEKKKKVLFFAQENQGQGCGVQKPVPGGHRPPGLQGQHQQNRLRVLIKGVVWNDVEFFQLAAQGPPTSSASPSASPDAPTPPSRPACGPADAKHRRAQLLFCERFSLVQRPTLETQRETFVSTNVLTTRN</sequence>
<evidence type="ECO:0000259" key="2">
    <source>
        <dbReference type="Pfam" id="PF10254"/>
    </source>
</evidence>
<feature type="region of interest" description="Disordered" evidence="1">
    <location>
        <begin position="538"/>
        <end position="589"/>
    </location>
</feature>
<dbReference type="GO" id="GO:0072659">
    <property type="term" value="P:protein localization to plasma membrane"/>
    <property type="evidence" value="ECO:0007669"/>
    <property type="project" value="TreeGrafter"/>
</dbReference>
<dbReference type="EMBL" id="JAULJE010000020">
    <property type="protein sequence ID" value="KAK1331492.1"/>
    <property type="molecule type" value="Genomic_DNA"/>
</dbReference>
<feature type="compositionally biased region" description="Low complexity" evidence="1">
    <location>
        <begin position="652"/>
        <end position="666"/>
    </location>
</feature>
<evidence type="ECO:0000256" key="1">
    <source>
        <dbReference type="SAM" id="MobiDB-lite"/>
    </source>
</evidence>
<protein>
    <recommendedName>
        <fullName evidence="2">Phosphofurin acidic cluster sorting protein 1/2 C-terminal domain-containing protein</fullName>
    </recommendedName>
</protein>
<feature type="domain" description="Phosphofurin acidic cluster sorting protein 1/2 C-terminal" evidence="2">
    <location>
        <begin position="429"/>
        <end position="654"/>
    </location>
</feature>
<accession>A0AA40HHU0</accession>
<evidence type="ECO:0000313" key="3">
    <source>
        <dbReference type="EMBL" id="KAK1331492.1"/>
    </source>
</evidence>
<feature type="domain" description="Phosphofurin acidic cluster sorting protein 1/2 C-terminal" evidence="2">
    <location>
        <begin position="264"/>
        <end position="363"/>
    </location>
</feature>
<feature type="region of interest" description="Disordered" evidence="1">
    <location>
        <begin position="652"/>
        <end position="681"/>
    </location>
</feature>
<keyword evidence="4" id="KW-1185">Reference proteome</keyword>
<feature type="region of interest" description="Disordered" evidence="1">
    <location>
        <begin position="606"/>
        <end position="628"/>
    </location>
</feature>
<evidence type="ECO:0000313" key="4">
    <source>
        <dbReference type="Proteomes" id="UP001177744"/>
    </source>
</evidence>
<feature type="region of interest" description="Disordered" evidence="1">
    <location>
        <begin position="56"/>
        <end position="78"/>
    </location>
</feature>
<dbReference type="AlphaFoldDB" id="A0AA40HHU0"/>
<name>A0AA40HHU0_CNENI</name>
<dbReference type="Pfam" id="PF10254">
    <property type="entry name" value="Pacs-1"/>
    <property type="match status" value="2"/>
</dbReference>
<dbReference type="GO" id="GO:0044325">
    <property type="term" value="F:transmembrane transporter binding"/>
    <property type="evidence" value="ECO:0007669"/>
    <property type="project" value="TreeGrafter"/>
</dbReference>
<dbReference type="Proteomes" id="UP001177744">
    <property type="component" value="Unassembled WGS sequence"/>
</dbReference>
<dbReference type="PANTHER" id="PTHR13280">
    <property type="entry name" value="PHOSPHOFURIN ACIDIC CLUSTER SORTING PROTEIN"/>
    <property type="match status" value="1"/>
</dbReference>
<dbReference type="InterPro" id="IPR019381">
    <property type="entry name" value="PACS1/2_C"/>
</dbReference>
<feature type="region of interest" description="Disordered" evidence="1">
    <location>
        <begin position="445"/>
        <end position="483"/>
    </location>
</feature>
<comment type="caution">
    <text evidence="3">The sequence shown here is derived from an EMBL/GenBank/DDBJ whole genome shotgun (WGS) entry which is preliminary data.</text>
</comment>
<reference evidence="3" key="1">
    <citation type="submission" date="2023-06" db="EMBL/GenBank/DDBJ databases">
        <title>Reference genome for the Northern bat (Eptesicus nilssonii), a most northern bat species.</title>
        <authorList>
            <person name="Laine V.N."/>
            <person name="Pulliainen A.T."/>
            <person name="Lilley T.M."/>
        </authorList>
    </citation>
    <scope>NUCLEOTIDE SEQUENCE</scope>
    <source>
        <strain evidence="3">BLF_Eptnil</strain>
        <tissue evidence="3">Kidney</tissue>
    </source>
</reference>
<proteinExistence type="predicted"/>
<dbReference type="PANTHER" id="PTHR13280:SF17">
    <property type="entry name" value="KRUEPPEL TARGET AT 95D, ISOFORM A"/>
    <property type="match status" value="1"/>
</dbReference>
<feature type="region of interest" description="Disordered" evidence="1">
    <location>
        <begin position="235"/>
        <end position="260"/>
    </location>
</feature>